<evidence type="ECO:0000313" key="3">
    <source>
        <dbReference type="Proteomes" id="UP000006727"/>
    </source>
</evidence>
<reference evidence="1 3" key="1">
    <citation type="journal article" date="2008" name="Science">
        <title>The Physcomitrella genome reveals evolutionary insights into the conquest of land by plants.</title>
        <authorList>
            <person name="Rensing S."/>
            <person name="Lang D."/>
            <person name="Zimmer A."/>
            <person name="Terry A."/>
            <person name="Salamov A."/>
            <person name="Shapiro H."/>
            <person name="Nishiyama T."/>
            <person name="Perroud P.-F."/>
            <person name="Lindquist E."/>
            <person name="Kamisugi Y."/>
            <person name="Tanahashi T."/>
            <person name="Sakakibara K."/>
            <person name="Fujita T."/>
            <person name="Oishi K."/>
            <person name="Shin-I T."/>
            <person name="Kuroki Y."/>
            <person name="Toyoda A."/>
            <person name="Suzuki Y."/>
            <person name="Hashimoto A."/>
            <person name="Yamaguchi K."/>
            <person name="Sugano A."/>
            <person name="Kohara Y."/>
            <person name="Fujiyama A."/>
            <person name="Anterola A."/>
            <person name="Aoki S."/>
            <person name="Ashton N."/>
            <person name="Barbazuk W.B."/>
            <person name="Barker E."/>
            <person name="Bennetzen J."/>
            <person name="Bezanilla M."/>
            <person name="Blankenship R."/>
            <person name="Cho S.H."/>
            <person name="Dutcher S."/>
            <person name="Estelle M."/>
            <person name="Fawcett J.A."/>
            <person name="Gundlach H."/>
            <person name="Hanada K."/>
            <person name="Heyl A."/>
            <person name="Hicks K.A."/>
            <person name="Hugh J."/>
            <person name="Lohr M."/>
            <person name="Mayer K."/>
            <person name="Melkozernov A."/>
            <person name="Murata T."/>
            <person name="Nelson D."/>
            <person name="Pils B."/>
            <person name="Prigge M."/>
            <person name="Reiss B."/>
            <person name="Renner T."/>
            <person name="Rombauts S."/>
            <person name="Rushton P."/>
            <person name="Sanderfoot A."/>
            <person name="Schween G."/>
            <person name="Shiu S.-H."/>
            <person name="Stueber K."/>
            <person name="Theodoulou F.L."/>
            <person name="Tu H."/>
            <person name="Van de Peer Y."/>
            <person name="Verrier P.J."/>
            <person name="Waters E."/>
            <person name="Wood A."/>
            <person name="Yang L."/>
            <person name="Cove D."/>
            <person name="Cuming A."/>
            <person name="Hasebe M."/>
            <person name="Lucas S."/>
            <person name="Mishler D.B."/>
            <person name="Reski R."/>
            <person name="Grigoriev I."/>
            <person name="Quatrano R.S."/>
            <person name="Boore J.L."/>
        </authorList>
    </citation>
    <scope>NUCLEOTIDE SEQUENCE [LARGE SCALE GENOMIC DNA]</scope>
    <source>
        <strain evidence="2 3">cv. Gransden 2004</strain>
    </source>
</reference>
<dbReference type="Gramene" id="Pp3c16_17990V3.1">
    <property type="protein sequence ID" value="Pp3c16_17990V3.1"/>
    <property type="gene ID" value="Pp3c16_17990"/>
</dbReference>
<organism evidence="1">
    <name type="scientific">Physcomitrium patens</name>
    <name type="common">Spreading-leaved earth moss</name>
    <name type="synonym">Physcomitrella patens</name>
    <dbReference type="NCBI Taxonomy" id="3218"/>
    <lineage>
        <taxon>Eukaryota</taxon>
        <taxon>Viridiplantae</taxon>
        <taxon>Streptophyta</taxon>
        <taxon>Embryophyta</taxon>
        <taxon>Bryophyta</taxon>
        <taxon>Bryophytina</taxon>
        <taxon>Bryopsida</taxon>
        <taxon>Funariidae</taxon>
        <taxon>Funariales</taxon>
        <taxon>Funariaceae</taxon>
        <taxon>Physcomitrium</taxon>
    </lineage>
</organism>
<dbReference type="InParanoid" id="A0A2K1J957"/>
<dbReference type="EnsemblPlants" id="Pp3c16_17990V3.1">
    <property type="protein sequence ID" value="Pp3c16_17990V3.1"/>
    <property type="gene ID" value="Pp3c16_17990"/>
</dbReference>
<evidence type="ECO:0000313" key="2">
    <source>
        <dbReference type="EnsemblPlants" id="Pp3c16_17990V3.1"/>
    </source>
</evidence>
<dbReference type="Proteomes" id="UP000006727">
    <property type="component" value="Chromosome 16"/>
</dbReference>
<reference evidence="1 3" key="2">
    <citation type="journal article" date="2018" name="Plant J.">
        <title>The Physcomitrella patens chromosome-scale assembly reveals moss genome structure and evolution.</title>
        <authorList>
            <person name="Lang D."/>
            <person name="Ullrich K.K."/>
            <person name="Murat F."/>
            <person name="Fuchs J."/>
            <person name="Jenkins J."/>
            <person name="Haas F.B."/>
            <person name="Piednoel M."/>
            <person name="Gundlach H."/>
            <person name="Van Bel M."/>
            <person name="Meyberg R."/>
            <person name="Vives C."/>
            <person name="Morata J."/>
            <person name="Symeonidi A."/>
            <person name="Hiss M."/>
            <person name="Muchero W."/>
            <person name="Kamisugi Y."/>
            <person name="Saleh O."/>
            <person name="Blanc G."/>
            <person name="Decker E.L."/>
            <person name="van Gessel N."/>
            <person name="Grimwood J."/>
            <person name="Hayes R.D."/>
            <person name="Graham S.W."/>
            <person name="Gunter L.E."/>
            <person name="McDaniel S.F."/>
            <person name="Hoernstein S.N.W."/>
            <person name="Larsson A."/>
            <person name="Li F.W."/>
            <person name="Perroud P.F."/>
            <person name="Phillips J."/>
            <person name="Ranjan P."/>
            <person name="Rokshar D.S."/>
            <person name="Rothfels C.J."/>
            <person name="Schneider L."/>
            <person name="Shu S."/>
            <person name="Stevenson D.W."/>
            <person name="Thummler F."/>
            <person name="Tillich M."/>
            <person name="Villarreal Aguilar J.C."/>
            <person name="Widiez T."/>
            <person name="Wong G.K."/>
            <person name="Wymore A."/>
            <person name="Zhang Y."/>
            <person name="Zimmer A.D."/>
            <person name="Quatrano R.S."/>
            <person name="Mayer K.F.X."/>
            <person name="Goodstein D."/>
            <person name="Casacuberta J.M."/>
            <person name="Vandepoele K."/>
            <person name="Reski R."/>
            <person name="Cuming A.C."/>
            <person name="Tuskan G.A."/>
            <person name="Maumus F."/>
            <person name="Salse J."/>
            <person name="Schmutz J."/>
            <person name="Rensing S.A."/>
        </authorList>
    </citation>
    <scope>NUCLEOTIDE SEQUENCE [LARGE SCALE GENOMIC DNA]</scope>
    <source>
        <strain evidence="2 3">cv. Gransden 2004</strain>
    </source>
</reference>
<reference evidence="2" key="3">
    <citation type="submission" date="2020-12" db="UniProtKB">
        <authorList>
            <consortium name="EnsemblPlants"/>
        </authorList>
    </citation>
    <scope>IDENTIFICATION</scope>
</reference>
<gene>
    <name evidence="1" type="ORF">PHYPA_021158</name>
</gene>
<protein>
    <submittedName>
        <fullName evidence="1 2">Uncharacterized protein</fullName>
    </submittedName>
</protein>
<dbReference type="AlphaFoldDB" id="A0A2K1J957"/>
<dbReference type="EMBL" id="ABEU02000016">
    <property type="protein sequence ID" value="PNR38047.1"/>
    <property type="molecule type" value="Genomic_DNA"/>
</dbReference>
<sequence length="44" mass="5101">MPGHFTSRSARKHIQIEKQCREQQAVLYSPCVQPKTRMLVQMAS</sequence>
<name>A0A2K1J957_PHYPA</name>
<evidence type="ECO:0000313" key="1">
    <source>
        <dbReference type="EMBL" id="PNR38047.1"/>
    </source>
</evidence>
<accession>A0A2K1J957</accession>
<keyword evidence="3" id="KW-1185">Reference proteome</keyword>
<proteinExistence type="predicted"/>